<evidence type="ECO:0000256" key="4">
    <source>
        <dbReference type="ARBA" id="ARBA00022475"/>
    </source>
</evidence>
<evidence type="ECO:0000256" key="1">
    <source>
        <dbReference type="ARBA" id="ARBA00004236"/>
    </source>
</evidence>
<keyword evidence="4" id="KW-1003">Cell membrane</keyword>
<dbReference type="Pfam" id="PF11768">
    <property type="entry name" value="Frtz"/>
    <property type="match status" value="1"/>
</dbReference>
<dbReference type="InterPro" id="IPR024511">
    <property type="entry name" value="Frtz"/>
</dbReference>
<evidence type="ECO:0000256" key="6">
    <source>
        <dbReference type="ARBA" id="ARBA00022574"/>
    </source>
</evidence>
<evidence type="ECO:0000256" key="7">
    <source>
        <dbReference type="ARBA" id="ARBA00022737"/>
    </source>
</evidence>
<dbReference type="GO" id="GO:0097541">
    <property type="term" value="C:axonemal basal plate"/>
    <property type="evidence" value="ECO:0007669"/>
    <property type="project" value="TreeGrafter"/>
</dbReference>
<evidence type="ECO:0000256" key="10">
    <source>
        <dbReference type="ARBA" id="ARBA00023136"/>
    </source>
</evidence>
<dbReference type="AlphaFoldDB" id="A0A670YHU2"/>
<proteinExistence type="inferred from homology"/>
<dbReference type="GO" id="GO:0007399">
    <property type="term" value="P:nervous system development"/>
    <property type="evidence" value="ECO:0007669"/>
    <property type="project" value="TreeGrafter"/>
</dbReference>
<evidence type="ECO:0000256" key="2">
    <source>
        <dbReference type="ARBA" id="ARBA00004430"/>
    </source>
</evidence>
<name>A0A670YHU2_PSETE</name>
<dbReference type="PANTHER" id="PTHR13667">
    <property type="entry name" value="HOMOLOC-13"/>
    <property type="match status" value="1"/>
</dbReference>
<accession>A0A670YHU2</accession>
<sequence>MNWNTVGHHCYVSLCAITNYLLRQKLTHVREAQLEATLGTFYAPTRPLSETTVLGYRDQISRYARRFFHHLLRHQRFEKAFLLAVDIGAHDLFMVRYA</sequence>
<dbReference type="GO" id="GO:0044782">
    <property type="term" value="P:cilium organization"/>
    <property type="evidence" value="ECO:0007669"/>
    <property type="project" value="TreeGrafter"/>
</dbReference>
<evidence type="ECO:0000313" key="14">
    <source>
        <dbReference type="Proteomes" id="UP000472273"/>
    </source>
</evidence>
<keyword evidence="9" id="KW-0969">Cilium</keyword>
<dbReference type="GO" id="GO:0045184">
    <property type="term" value="P:establishment of protein localization"/>
    <property type="evidence" value="ECO:0007669"/>
    <property type="project" value="TreeGrafter"/>
</dbReference>
<keyword evidence="14" id="KW-1185">Reference proteome</keyword>
<dbReference type="OMA" id="CYISMSA"/>
<dbReference type="Ensembl" id="ENSPTXT00000009374.1">
    <property type="protein sequence ID" value="ENSPTXP00000009063.1"/>
    <property type="gene ID" value="ENSPTXG00000006522.1"/>
</dbReference>
<evidence type="ECO:0000313" key="13">
    <source>
        <dbReference type="Ensembl" id="ENSPTXP00000009063.1"/>
    </source>
</evidence>
<keyword evidence="5" id="KW-0963">Cytoplasm</keyword>
<evidence type="ECO:0000256" key="11">
    <source>
        <dbReference type="ARBA" id="ARBA00023212"/>
    </source>
</evidence>
<keyword evidence="12" id="KW-0966">Cell projection</keyword>
<reference evidence="13" key="2">
    <citation type="submission" date="2025-09" db="UniProtKB">
        <authorList>
            <consortium name="Ensembl"/>
        </authorList>
    </citation>
    <scope>IDENTIFICATION</scope>
</reference>
<comment type="similarity">
    <text evidence="3">Belongs to the WD repeat fritz family.</text>
</comment>
<dbReference type="PANTHER" id="PTHR13667:SF5">
    <property type="entry name" value="WD REPEAT-CONTAINING AND PLANAR CELL POLARITY EFFECTOR PROTEIN FRITZ HOMOLOG"/>
    <property type="match status" value="1"/>
</dbReference>
<evidence type="ECO:0000256" key="8">
    <source>
        <dbReference type="ARBA" id="ARBA00022794"/>
    </source>
</evidence>
<evidence type="ECO:0000256" key="5">
    <source>
        <dbReference type="ARBA" id="ARBA00022490"/>
    </source>
</evidence>
<keyword evidence="6" id="KW-0853">WD repeat</keyword>
<evidence type="ECO:0000256" key="9">
    <source>
        <dbReference type="ARBA" id="ARBA00023069"/>
    </source>
</evidence>
<reference evidence="13" key="1">
    <citation type="submission" date="2025-08" db="UniProtKB">
        <authorList>
            <consortium name="Ensembl"/>
        </authorList>
    </citation>
    <scope>IDENTIFICATION</scope>
</reference>
<dbReference type="GeneTree" id="ENSGT00390000016551"/>
<dbReference type="GO" id="GO:0005886">
    <property type="term" value="C:plasma membrane"/>
    <property type="evidence" value="ECO:0007669"/>
    <property type="project" value="UniProtKB-SubCell"/>
</dbReference>
<comment type="subcellular location">
    <subcellularLocation>
        <location evidence="1">Cell membrane</location>
    </subcellularLocation>
    <subcellularLocation>
        <location evidence="2">Cytoplasm</location>
        <location evidence="2">Cytoskeleton</location>
        <location evidence="2">Cilium axoneme</location>
    </subcellularLocation>
</comment>
<organism evidence="13 14">
    <name type="scientific">Pseudonaja textilis</name>
    <name type="common">Eastern brown snake</name>
    <dbReference type="NCBI Taxonomy" id="8673"/>
    <lineage>
        <taxon>Eukaryota</taxon>
        <taxon>Metazoa</taxon>
        <taxon>Chordata</taxon>
        <taxon>Craniata</taxon>
        <taxon>Vertebrata</taxon>
        <taxon>Euteleostomi</taxon>
        <taxon>Lepidosauria</taxon>
        <taxon>Squamata</taxon>
        <taxon>Bifurcata</taxon>
        <taxon>Unidentata</taxon>
        <taxon>Episquamata</taxon>
        <taxon>Toxicofera</taxon>
        <taxon>Serpentes</taxon>
        <taxon>Colubroidea</taxon>
        <taxon>Elapidae</taxon>
        <taxon>Hydrophiinae</taxon>
        <taxon>Pseudonaja</taxon>
    </lineage>
</organism>
<keyword evidence="7" id="KW-0677">Repeat</keyword>
<evidence type="ECO:0000256" key="12">
    <source>
        <dbReference type="ARBA" id="ARBA00023273"/>
    </source>
</evidence>
<keyword evidence="11" id="KW-0206">Cytoskeleton</keyword>
<dbReference type="Proteomes" id="UP000472273">
    <property type="component" value="Unplaced"/>
</dbReference>
<protein>
    <submittedName>
        <fullName evidence="13">Uncharacterized protein</fullName>
    </submittedName>
</protein>
<keyword evidence="10" id="KW-0472">Membrane</keyword>
<keyword evidence="8" id="KW-0970">Cilium biogenesis/degradation</keyword>
<evidence type="ECO:0000256" key="3">
    <source>
        <dbReference type="ARBA" id="ARBA00006059"/>
    </source>
</evidence>